<dbReference type="PANTHER" id="PTHR45965">
    <property type="entry name" value="INACTIVE RHOMBOID PROTEIN"/>
    <property type="match status" value="1"/>
</dbReference>
<dbReference type="InterPro" id="IPR022764">
    <property type="entry name" value="Peptidase_S54_rhomboid_dom"/>
</dbReference>
<sequence length="731" mass="82190">MEPPTDYDRQVSRNTVKSTESRARRMSKSVMHSVSGFLGLEESDKHAMRWENRRKRYAGSIGKLKDEYNRPKEGLDELDGSRFIRDPLRKPSGHVSQSSDFGTMRKCHRKSSVAHMAVKGLGNLVGARNKVRRNTHKGSQGGESAAPSMHAEDQEFNLVDDVFYDDQSKGPNLARLQATESSVGSELLPSAPAPGWRRRPPQALPDTPGTDMVDQPDFGLGRIKEKVLNSAMRRDKRVIGVGIVGRFFRPSIHSAAFTKDVKEQLDDMDDHRPYFTYWATFVQLVVFIVAMAVYGAAPWGIGKSTESKLVRLSNLAREVKSYTEQENIWFGPRQMDLIHLGAKYSPCMRVDINLKYSLELDRAEEKESACCVRNDGSGCVQRVASQCGSLSTWKKWELGNEGPGGRLSGSVCGQDPTYCIKPASAEPFEWADSIVDWPPCTDTRTPNNSVGSKLDRHMSCELLGRPCCYGIQGECMITTREHCDLVRGKFHEEKYLCSQTSCFEQICGMIPFGNKEKPDQFYRLWTSLFLHGGLVHLLVTIVFQMWIMRDTEKLIGAIRMAIIYIGSGVAGNLASCTFLPYQVEAGPSGAQFGVLACLLVEVLQSYQMYRRPHIAILKLAMPILVLFLFGLLPWFDNWAHLFGFIFGFLLAFAVMPYVSFGHFDRRRKIISIVVSLGSAIALFVILTLIFYIAPLTDCEACQYFNCIPLTKDFCENMQVNLKKNSTYSKVY</sequence>
<keyword evidence="5 8" id="KW-1133">Transmembrane helix</keyword>
<dbReference type="AlphaFoldDB" id="A0AAN9BZI3"/>
<evidence type="ECO:0000256" key="4">
    <source>
        <dbReference type="ARBA" id="ARBA00022824"/>
    </source>
</evidence>
<feature type="region of interest" description="Disordered" evidence="7">
    <location>
        <begin position="177"/>
        <end position="216"/>
    </location>
</feature>
<feature type="transmembrane region" description="Helical" evidence="8">
    <location>
        <begin position="274"/>
        <end position="297"/>
    </location>
</feature>
<keyword evidence="11" id="KW-1185">Reference proteome</keyword>
<dbReference type="EMBL" id="JBAMIC010000002">
    <property type="protein sequence ID" value="KAK7112225.1"/>
    <property type="molecule type" value="Genomic_DNA"/>
</dbReference>
<dbReference type="Gene3D" id="1.20.1540.10">
    <property type="entry name" value="Rhomboid-like"/>
    <property type="match status" value="1"/>
</dbReference>
<evidence type="ECO:0000256" key="5">
    <source>
        <dbReference type="ARBA" id="ARBA00022989"/>
    </source>
</evidence>
<gene>
    <name evidence="10" type="ORF">V1264_011708</name>
</gene>
<evidence type="ECO:0000256" key="8">
    <source>
        <dbReference type="SAM" id="Phobius"/>
    </source>
</evidence>
<evidence type="ECO:0000259" key="9">
    <source>
        <dbReference type="Pfam" id="PF01694"/>
    </source>
</evidence>
<keyword evidence="6 8" id="KW-0472">Membrane</keyword>
<dbReference type="InterPro" id="IPR051512">
    <property type="entry name" value="Inactive_Rhomboid"/>
</dbReference>
<comment type="subcellular location">
    <subcellularLocation>
        <location evidence="1">Endoplasmic reticulum membrane</location>
        <topology evidence="1">Multi-pass membrane protein</topology>
    </subcellularLocation>
</comment>
<feature type="transmembrane region" description="Helical" evidence="8">
    <location>
        <begin position="672"/>
        <end position="693"/>
    </location>
</feature>
<feature type="region of interest" description="Disordered" evidence="7">
    <location>
        <begin position="1"/>
        <end position="31"/>
    </location>
</feature>
<evidence type="ECO:0000313" key="11">
    <source>
        <dbReference type="Proteomes" id="UP001374579"/>
    </source>
</evidence>
<dbReference type="GO" id="GO:0004252">
    <property type="term" value="F:serine-type endopeptidase activity"/>
    <property type="evidence" value="ECO:0007669"/>
    <property type="project" value="InterPro"/>
</dbReference>
<dbReference type="PANTHER" id="PTHR45965:SF3">
    <property type="entry name" value="INACTIVE RHOMBOID PROTEIN 1"/>
    <property type="match status" value="1"/>
</dbReference>
<name>A0AAN9BZI3_9CAEN</name>
<dbReference type="GO" id="GO:0005789">
    <property type="term" value="C:endoplasmic reticulum membrane"/>
    <property type="evidence" value="ECO:0007669"/>
    <property type="project" value="UniProtKB-SubCell"/>
</dbReference>
<evidence type="ECO:0000256" key="7">
    <source>
        <dbReference type="SAM" id="MobiDB-lite"/>
    </source>
</evidence>
<evidence type="ECO:0000256" key="6">
    <source>
        <dbReference type="ARBA" id="ARBA00023136"/>
    </source>
</evidence>
<evidence type="ECO:0000313" key="10">
    <source>
        <dbReference type="EMBL" id="KAK7112225.1"/>
    </source>
</evidence>
<dbReference type="SUPFAM" id="SSF144091">
    <property type="entry name" value="Rhomboid-like"/>
    <property type="match status" value="1"/>
</dbReference>
<feature type="domain" description="Peptidase S54 rhomboid" evidence="9">
    <location>
        <begin position="519"/>
        <end position="655"/>
    </location>
</feature>
<dbReference type="Pfam" id="PF01694">
    <property type="entry name" value="Rhomboid"/>
    <property type="match status" value="1"/>
</dbReference>
<comment type="similarity">
    <text evidence="2">Belongs to the peptidase S54 family.</text>
</comment>
<dbReference type="FunFam" id="1.20.1540.10:FF:000025">
    <property type="entry name" value="Putative rhomboid family"/>
    <property type="match status" value="1"/>
</dbReference>
<feature type="transmembrane region" description="Helical" evidence="8">
    <location>
        <begin position="560"/>
        <end position="581"/>
    </location>
</feature>
<evidence type="ECO:0000256" key="2">
    <source>
        <dbReference type="ARBA" id="ARBA00009045"/>
    </source>
</evidence>
<feature type="region of interest" description="Disordered" evidence="7">
    <location>
        <begin position="131"/>
        <end position="150"/>
    </location>
</feature>
<keyword evidence="3 8" id="KW-0812">Transmembrane</keyword>
<feature type="compositionally biased region" description="Basic and acidic residues" evidence="7">
    <location>
        <begin position="1"/>
        <end position="11"/>
    </location>
</feature>
<dbReference type="GO" id="GO:0050708">
    <property type="term" value="P:regulation of protein secretion"/>
    <property type="evidence" value="ECO:0007669"/>
    <property type="project" value="TreeGrafter"/>
</dbReference>
<dbReference type="InterPro" id="IPR035952">
    <property type="entry name" value="Rhomboid-like_sf"/>
</dbReference>
<feature type="region of interest" description="Disordered" evidence="7">
    <location>
        <begin position="83"/>
        <end position="104"/>
    </location>
</feature>
<keyword evidence="4" id="KW-0256">Endoplasmic reticulum</keyword>
<evidence type="ECO:0000256" key="1">
    <source>
        <dbReference type="ARBA" id="ARBA00004477"/>
    </source>
</evidence>
<comment type="caution">
    <text evidence="10">The sequence shown here is derived from an EMBL/GenBank/DDBJ whole genome shotgun (WGS) entry which is preliminary data.</text>
</comment>
<evidence type="ECO:0000256" key="3">
    <source>
        <dbReference type="ARBA" id="ARBA00022692"/>
    </source>
</evidence>
<feature type="transmembrane region" description="Helical" evidence="8">
    <location>
        <begin position="615"/>
        <end position="635"/>
    </location>
</feature>
<feature type="transmembrane region" description="Helical" evidence="8">
    <location>
        <begin position="524"/>
        <end position="548"/>
    </location>
</feature>
<protein>
    <recommendedName>
        <fullName evidence="9">Peptidase S54 rhomboid domain-containing protein</fullName>
    </recommendedName>
</protein>
<feature type="transmembrane region" description="Helical" evidence="8">
    <location>
        <begin position="641"/>
        <end position="660"/>
    </location>
</feature>
<dbReference type="Proteomes" id="UP001374579">
    <property type="component" value="Unassembled WGS sequence"/>
</dbReference>
<organism evidence="10 11">
    <name type="scientific">Littorina saxatilis</name>
    <dbReference type="NCBI Taxonomy" id="31220"/>
    <lineage>
        <taxon>Eukaryota</taxon>
        <taxon>Metazoa</taxon>
        <taxon>Spiralia</taxon>
        <taxon>Lophotrochozoa</taxon>
        <taxon>Mollusca</taxon>
        <taxon>Gastropoda</taxon>
        <taxon>Caenogastropoda</taxon>
        <taxon>Littorinimorpha</taxon>
        <taxon>Littorinoidea</taxon>
        <taxon>Littorinidae</taxon>
        <taxon>Littorina</taxon>
    </lineage>
</organism>
<dbReference type="GO" id="GO:0042058">
    <property type="term" value="P:regulation of epidermal growth factor receptor signaling pathway"/>
    <property type="evidence" value="ECO:0007669"/>
    <property type="project" value="TreeGrafter"/>
</dbReference>
<accession>A0AAN9BZI3</accession>
<reference evidence="10 11" key="1">
    <citation type="submission" date="2024-02" db="EMBL/GenBank/DDBJ databases">
        <title>Chromosome-scale genome assembly of the rough periwinkle Littorina saxatilis.</title>
        <authorList>
            <person name="De Jode A."/>
            <person name="Faria R."/>
            <person name="Formenti G."/>
            <person name="Sims Y."/>
            <person name="Smith T.P."/>
            <person name="Tracey A."/>
            <person name="Wood J.M.D."/>
            <person name="Zagrodzka Z.B."/>
            <person name="Johannesson K."/>
            <person name="Butlin R.K."/>
            <person name="Leder E.H."/>
        </authorList>
    </citation>
    <scope>NUCLEOTIDE SEQUENCE [LARGE SCALE GENOMIC DNA]</scope>
    <source>
        <strain evidence="10">Snail1</strain>
        <tissue evidence="10">Muscle</tissue>
    </source>
</reference>
<proteinExistence type="inferred from homology"/>